<dbReference type="EMBL" id="QZEV01000189">
    <property type="protein sequence ID" value="RJK94694.1"/>
    <property type="molecule type" value="Genomic_DNA"/>
</dbReference>
<dbReference type="AlphaFoldDB" id="A0A418ZP18"/>
<keyword evidence="1" id="KW-0812">Transmembrane</keyword>
<name>A0A418ZP18_9RHOB</name>
<protein>
    <submittedName>
        <fullName evidence="2">Uncharacterized protein</fullName>
    </submittedName>
</protein>
<evidence type="ECO:0000256" key="1">
    <source>
        <dbReference type="SAM" id="Phobius"/>
    </source>
</evidence>
<keyword evidence="3" id="KW-1185">Reference proteome</keyword>
<evidence type="ECO:0000313" key="2">
    <source>
        <dbReference type="EMBL" id="RJK94694.1"/>
    </source>
</evidence>
<keyword evidence="1" id="KW-0472">Membrane</keyword>
<dbReference type="Proteomes" id="UP000285530">
    <property type="component" value="Unassembled WGS sequence"/>
</dbReference>
<keyword evidence="1" id="KW-1133">Transmembrane helix</keyword>
<gene>
    <name evidence="2" type="ORF">D3P06_18490</name>
</gene>
<accession>A0A418ZP18</accession>
<comment type="caution">
    <text evidence="2">The sequence shown here is derived from an EMBL/GenBank/DDBJ whole genome shotgun (WGS) entry which is preliminary data.</text>
</comment>
<proteinExistence type="predicted"/>
<evidence type="ECO:0000313" key="3">
    <source>
        <dbReference type="Proteomes" id="UP000285530"/>
    </source>
</evidence>
<organism evidence="2 3">
    <name type="scientific">Paracoccus aestuarii</name>
    <dbReference type="NCBI Taxonomy" id="453842"/>
    <lineage>
        <taxon>Bacteria</taxon>
        <taxon>Pseudomonadati</taxon>
        <taxon>Pseudomonadota</taxon>
        <taxon>Alphaproteobacteria</taxon>
        <taxon>Rhodobacterales</taxon>
        <taxon>Paracoccaceae</taxon>
        <taxon>Paracoccus</taxon>
    </lineage>
</organism>
<feature type="transmembrane region" description="Helical" evidence="1">
    <location>
        <begin position="15"/>
        <end position="34"/>
    </location>
</feature>
<reference evidence="2 3" key="1">
    <citation type="submission" date="2018-09" db="EMBL/GenBank/DDBJ databases">
        <title>Paracoccus onubensis nov. sp. a moderate halophilic bacterium isolated from Gruta de las Maravillas (Aracena, Spain).</title>
        <authorList>
            <person name="Jurado V."/>
            <person name="Gutierrez-Patricio S."/>
            <person name="Gonzalez-Pimentel J.L."/>
            <person name="Laiz L."/>
            <person name="Saiz-Jimenez C."/>
        </authorList>
    </citation>
    <scope>NUCLEOTIDE SEQUENCE [LARGE SCALE GENOMIC DNA]</scope>
    <source>
        <strain evidence="2 3">DSM 19484</strain>
    </source>
</reference>
<sequence>MTDGYWVIAIGSKGWLGYIAEFGLLLIPMIFLGLRWKSLALTPATAGIAMVLTANMIDLIPNATLTPVTWLLAGALAGRLELGRVAADSAVQPAGPVLRRNAYTRQVRRHSPSVLTRGA</sequence>